<dbReference type="Proteomes" id="UP000030403">
    <property type="component" value="Unassembled WGS sequence"/>
</dbReference>
<dbReference type="Gene3D" id="3.10.580.10">
    <property type="entry name" value="CBS-domain"/>
    <property type="match status" value="1"/>
</dbReference>
<dbReference type="Gene3D" id="1.10.8.60">
    <property type="match status" value="1"/>
</dbReference>
<dbReference type="GO" id="GO:0005524">
    <property type="term" value="F:ATP binding"/>
    <property type="evidence" value="ECO:0007669"/>
    <property type="project" value="UniProtKB-KW"/>
</dbReference>
<feature type="domain" description="Sigma-54 factor interaction" evidence="6">
    <location>
        <begin position="290"/>
        <end position="520"/>
    </location>
</feature>
<evidence type="ECO:0000313" key="9">
    <source>
        <dbReference type="EMBL" id="KGX91714.1"/>
    </source>
</evidence>
<evidence type="ECO:0000256" key="5">
    <source>
        <dbReference type="PROSITE-ProRule" id="PRU00703"/>
    </source>
</evidence>
<keyword evidence="10" id="KW-1185">Reference proteome</keyword>
<dbReference type="SUPFAM" id="SSF54631">
    <property type="entry name" value="CBS-domain pair"/>
    <property type="match status" value="1"/>
</dbReference>
<evidence type="ECO:0000256" key="2">
    <source>
        <dbReference type="ARBA" id="ARBA00022840"/>
    </source>
</evidence>
<evidence type="ECO:0000259" key="7">
    <source>
        <dbReference type="PROSITE" id="PS50112"/>
    </source>
</evidence>
<feature type="domain" description="PAS" evidence="7">
    <location>
        <begin position="148"/>
        <end position="199"/>
    </location>
</feature>
<dbReference type="InterPro" id="IPR002197">
    <property type="entry name" value="HTH_Fis"/>
</dbReference>
<sequence length="600" mass="68795">MIQDFFSDQGKLTNKEHLLEIEKWMMSNPHYIYADTPVLEAANQLVDQDKDYTIVVTEGMSPIGIITANNVLQYMLQGDKDQPSLLGLANQDFFIVYDHDSILDLLDKNYKYFLVMDAANQLVGVLTRYEILQAVSYYLREVNQMEHTAEVLSIILESAYEGVAVVDEQGVIVEFNNAYSRFIGIDRENAIGKNVQDVIDNTKLHNTVKTGMPERGTIQYIQGQAMVVHRIPLWKGNQVVGAIGMLIFEGLTELYKIYERMQHNYKEDEASAISSMERNRNNDLVSLDQIIGESESTTELKSITRKIAKKNVTTLITGESGTGKEMFAQSIHVLSPFLNGRFVSVNCGAIPEQLFESELFGYEEGAFTGAKKGGKPGKFEMAQNGTLFLDEIGEMPLSMQTKLLRILQEKEFERVGGTRRYKIHTRIIAATNKDLEQMVRDGQFREDLYYRINVIELPIPPLRSRQRDIPSLMSYYLERFCHKHNTVKKSVSSEAMKAVVHYPWYGNIRELMNHIEQLVVLVEENTIELNHLSNRIKDYENVHIEQEISPLFQVKNEEKEHEKEIIISTLEKHEGNKSKTAEELGIHRTTLYQKLKKYGL</sequence>
<dbReference type="eggNOG" id="COG3829">
    <property type="taxonomic scope" value="Bacteria"/>
</dbReference>
<dbReference type="PROSITE" id="PS00676">
    <property type="entry name" value="SIGMA54_INTERACT_2"/>
    <property type="match status" value="1"/>
</dbReference>
<dbReference type="InterPro" id="IPR000644">
    <property type="entry name" value="CBS_dom"/>
</dbReference>
<accession>A0A0A5GI75</accession>
<dbReference type="SUPFAM" id="SSF46689">
    <property type="entry name" value="Homeodomain-like"/>
    <property type="match status" value="1"/>
</dbReference>
<keyword evidence="5" id="KW-0129">CBS domain</keyword>
<dbReference type="CDD" id="cd02205">
    <property type="entry name" value="CBS_pair_SF"/>
    <property type="match status" value="1"/>
</dbReference>
<keyword evidence="4" id="KW-0804">Transcription</keyword>
<dbReference type="SMART" id="SM00382">
    <property type="entry name" value="AAA"/>
    <property type="match status" value="1"/>
</dbReference>
<protein>
    <submittedName>
        <fullName evidence="9">Fis family transcriptional regulator</fullName>
    </submittedName>
</protein>
<dbReference type="FunFam" id="3.40.50.300:FF:000006">
    <property type="entry name" value="DNA-binding transcriptional regulator NtrC"/>
    <property type="match status" value="1"/>
</dbReference>
<dbReference type="PRINTS" id="PR01590">
    <property type="entry name" value="HTHFIS"/>
</dbReference>
<proteinExistence type="predicted"/>
<dbReference type="SMART" id="SM00116">
    <property type="entry name" value="CBS"/>
    <property type="match status" value="2"/>
</dbReference>
<evidence type="ECO:0000313" key="10">
    <source>
        <dbReference type="Proteomes" id="UP000030403"/>
    </source>
</evidence>
<evidence type="ECO:0000259" key="8">
    <source>
        <dbReference type="PROSITE" id="PS51371"/>
    </source>
</evidence>
<dbReference type="CDD" id="cd00009">
    <property type="entry name" value="AAA"/>
    <property type="match status" value="1"/>
</dbReference>
<dbReference type="InterPro" id="IPR003593">
    <property type="entry name" value="AAA+_ATPase"/>
</dbReference>
<dbReference type="GO" id="GO:0043565">
    <property type="term" value="F:sequence-specific DNA binding"/>
    <property type="evidence" value="ECO:0007669"/>
    <property type="project" value="InterPro"/>
</dbReference>
<dbReference type="InterPro" id="IPR009057">
    <property type="entry name" value="Homeodomain-like_sf"/>
</dbReference>
<dbReference type="InterPro" id="IPR013767">
    <property type="entry name" value="PAS_fold"/>
</dbReference>
<dbReference type="InterPro" id="IPR025943">
    <property type="entry name" value="Sigma_54_int_dom_ATP-bd_2"/>
</dbReference>
<evidence type="ECO:0000256" key="4">
    <source>
        <dbReference type="ARBA" id="ARBA00023163"/>
    </source>
</evidence>
<dbReference type="Pfam" id="PF25601">
    <property type="entry name" value="AAA_lid_14"/>
    <property type="match status" value="1"/>
</dbReference>
<organism evidence="9 10">
    <name type="scientific">Pontibacillus marinus BH030004 = DSM 16465</name>
    <dbReference type="NCBI Taxonomy" id="1385511"/>
    <lineage>
        <taxon>Bacteria</taxon>
        <taxon>Bacillati</taxon>
        <taxon>Bacillota</taxon>
        <taxon>Bacilli</taxon>
        <taxon>Bacillales</taxon>
        <taxon>Bacillaceae</taxon>
        <taxon>Pontibacillus</taxon>
    </lineage>
</organism>
<dbReference type="EMBL" id="AVPF01000001">
    <property type="protein sequence ID" value="KGX91714.1"/>
    <property type="molecule type" value="Genomic_DNA"/>
</dbReference>
<gene>
    <name evidence="9" type="ORF">N783_00075</name>
</gene>
<evidence type="ECO:0000256" key="3">
    <source>
        <dbReference type="ARBA" id="ARBA00023015"/>
    </source>
</evidence>
<dbReference type="InterPro" id="IPR035965">
    <property type="entry name" value="PAS-like_dom_sf"/>
</dbReference>
<feature type="domain" description="CBS" evidence="8">
    <location>
        <begin position="25"/>
        <end position="82"/>
    </location>
</feature>
<dbReference type="Pfam" id="PF00158">
    <property type="entry name" value="Sigma54_activat"/>
    <property type="match status" value="1"/>
</dbReference>
<dbReference type="InterPro" id="IPR000014">
    <property type="entry name" value="PAS"/>
</dbReference>
<dbReference type="Gene3D" id="3.30.450.20">
    <property type="entry name" value="PAS domain"/>
    <property type="match status" value="1"/>
</dbReference>
<keyword evidence="1" id="KW-0547">Nucleotide-binding</keyword>
<dbReference type="PROSITE" id="PS50045">
    <property type="entry name" value="SIGMA54_INTERACT_4"/>
    <property type="match status" value="1"/>
</dbReference>
<dbReference type="STRING" id="1385511.GCA_000425225_00239"/>
<dbReference type="InterPro" id="IPR002078">
    <property type="entry name" value="Sigma_54_int"/>
</dbReference>
<dbReference type="SMART" id="SM00091">
    <property type="entry name" value="PAS"/>
    <property type="match status" value="1"/>
</dbReference>
<dbReference type="PANTHER" id="PTHR32071:SF57">
    <property type="entry name" value="C4-DICARBOXYLATE TRANSPORT TRANSCRIPTIONAL REGULATORY PROTEIN DCTD"/>
    <property type="match status" value="1"/>
</dbReference>
<keyword evidence="3" id="KW-0805">Transcription regulation</keyword>
<dbReference type="PANTHER" id="PTHR32071">
    <property type="entry name" value="TRANSCRIPTIONAL REGULATORY PROTEIN"/>
    <property type="match status" value="1"/>
</dbReference>
<dbReference type="GO" id="GO:0006355">
    <property type="term" value="P:regulation of DNA-templated transcription"/>
    <property type="evidence" value="ECO:0007669"/>
    <property type="project" value="InterPro"/>
</dbReference>
<dbReference type="CDD" id="cd00130">
    <property type="entry name" value="PAS"/>
    <property type="match status" value="1"/>
</dbReference>
<reference evidence="9 10" key="1">
    <citation type="submission" date="2013-08" db="EMBL/GenBank/DDBJ databases">
        <authorList>
            <person name="Huang J."/>
            <person name="Wang G."/>
        </authorList>
    </citation>
    <scope>NUCLEOTIDE SEQUENCE [LARGE SCALE GENOMIC DNA]</scope>
    <source>
        <strain evidence="9 10">BH030004</strain>
    </source>
</reference>
<dbReference type="InterPro" id="IPR058031">
    <property type="entry name" value="AAA_lid_NorR"/>
</dbReference>
<dbReference type="InterPro" id="IPR027417">
    <property type="entry name" value="P-loop_NTPase"/>
</dbReference>
<dbReference type="SUPFAM" id="SSF55785">
    <property type="entry name" value="PYP-like sensor domain (PAS domain)"/>
    <property type="match status" value="1"/>
</dbReference>
<dbReference type="PROSITE" id="PS51371">
    <property type="entry name" value="CBS"/>
    <property type="match status" value="1"/>
</dbReference>
<evidence type="ECO:0000259" key="6">
    <source>
        <dbReference type="PROSITE" id="PS50045"/>
    </source>
</evidence>
<dbReference type="Gene3D" id="3.40.50.300">
    <property type="entry name" value="P-loop containing nucleotide triphosphate hydrolases"/>
    <property type="match status" value="1"/>
</dbReference>
<name>A0A0A5GI75_9BACI</name>
<dbReference type="OrthoDB" id="9771372at2"/>
<dbReference type="InterPro" id="IPR046342">
    <property type="entry name" value="CBS_dom_sf"/>
</dbReference>
<evidence type="ECO:0000256" key="1">
    <source>
        <dbReference type="ARBA" id="ARBA00022741"/>
    </source>
</evidence>
<dbReference type="Pfam" id="PF00989">
    <property type="entry name" value="PAS"/>
    <property type="match status" value="1"/>
</dbReference>
<dbReference type="RefSeq" id="WP_027445307.1">
    <property type="nucleotide sequence ID" value="NZ_AULJ01000001.1"/>
</dbReference>
<dbReference type="Pfam" id="PF02954">
    <property type="entry name" value="HTH_8"/>
    <property type="match status" value="1"/>
</dbReference>
<comment type="caution">
    <text evidence="9">The sequence shown here is derived from an EMBL/GenBank/DDBJ whole genome shotgun (WGS) entry which is preliminary data.</text>
</comment>
<dbReference type="Gene3D" id="1.10.10.60">
    <property type="entry name" value="Homeodomain-like"/>
    <property type="match status" value="1"/>
</dbReference>
<dbReference type="AlphaFoldDB" id="A0A0A5GI75"/>
<dbReference type="PROSITE" id="PS50112">
    <property type="entry name" value="PAS"/>
    <property type="match status" value="1"/>
</dbReference>
<keyword evidence="2" id="KW-0067">ATP-binding</keyword>
<dbReference type="SUPFAM" id="SSF52540">
    <property type="entry name" value="P-loop containing nucleoside triphosphate hydrolases"/>
    <property type="match status" value="1"/>
</dbReference>
<dbReference type="Pfam" id="PF00571">
    <property type="entry name" value="CBS"/>
    <property type="match status" value="2"/>
</dbReference>
<dbReference type="NCBIfam" id="TIGR00229">
    <property type="entry name" value="sensory_box"/>
    <property type="match status" value="1"/>
</dbReference>